<dbReference type="RefSeq" id="WP_281044747.1">
    <property type="nucleotide sequence ID" value="NZ_JARYGZ010000001.1"/>
</dbReference>
<evidence type="ECO:0000313" key="2">
    <source>
        <dbReference type="Proteomes" id="UP001160625"/>
    </source>
</evidence>
<sequence length="140" mass="14848">MIDRVILKQAAIALFESVAREHPRGHQASKAARYIVTAGDGAEVEVMLEKNDGRPPNLWCSERAAGATLIAALKPKPSPAAQLHTKPASNGGTSYGRHSALQHMDQLGNADLVCFAPKSIAELGQITDRLLTVTKAELAG</sequence>
<reference evidence="1" key="1">
    <citation type="submission" date="2023-04" db="EMBL/GenBank/DDBJ databases">
        <title>Sphingomonas sp. MAHUQ-71 isolated from rice field.</title>
        <authorList>
            <person name="Huq M.A."/>
        </authorList>
    </citation>
    <scope>NUCLEOTIDE SEQUENCE</scope>
    <source>
        <strain evidence="1">MAHUQ-71</strain>
    </source>
</reference>
<accession>A0ABT6N3Y8</accession>
<comment type="caution">
    <text evidence="1">The sequence shown here is derived from an EMBL/GenBank/DDBJ whole genome shotgun (WGS) entry which is preliminary data.</text>
</comment>
<proteinExistence type="predicted"/>
<protein>
    <submittedName>
        <fullName evidence="1">Uncharacterized protein</fullName>
    </submittedName>
</protein>
<dbReference type="Proteomes" id="UP001160625">
    <property type="component" value="Unassembled WGS sequence"/>
</dbReference>
<dbReference type="EMBL" id="JARYGZ010000001">
    <property type="protein sequence ID" value="MDH7639484.1"/>
    <property type="molecule type" value="Genomic_DNA"/>
</dbReference>
<name>A0ABT6N3Y8_9SPHN</name>
<keyword evidence="2" id="KW-1185">Reference proteome</keyword>
<evidence type="ECO:0000313" key="1">
    <source>
        <dbReference type="EMBL" id="MDH7639484.1"/>
    </source>
</evidence>
<gene>
    <name evidence="1" type="ORF">QGN17_12155</name>
</gene>
<organism evidence="1 2">
    <name type="scientific">Sphingomonas oryzagri</name>
    <dbReference type="NCBI Taxonomy" id="3042314"/>
    <lineage>
        <taxon>Bacteria</taxon>
        <taxon>Pseudomonadati</taxon>
        <taxon>Pseudomonadota</taxon>
        <taxon>Alphaproteobacteria</taxon>
        <taxon>Sphingomonadales</taxon>
        <taxon>Sphingomonadaceae</taxon>
        <taxon>Sphingomonas</taxon>
    </lineage>
</organism>